<evidence type="ECO:0000256" key="1">
    <source>
        <dbReference type="SAM" id="MobiDB-lite"/>
    </source>
</evidence>
<organism evidence="2 3">
    <name type="scientific">Trematosphaeria pertusa</name>
    <dbReference type="NCBI Taxonomy" id="390896"/>
    <lineage>
        <taxon>Eukaryota</taxon>
        <taxon>Fungi</taxon>
        <taxon>Dikarya</taxon>
        <taxon>Ascomycota</taxon>
        <taxon>Pezizomycotina</taxon>
        <taxon>Dothideomycetes</taxon>
        <taxon>Pleosporomycetidae</taxon>
        <taxon>Pleosporales</taxon>
        <taxon>Massarineae</taxon>
        <taxon>Trematosphaeriaceae</taxon>
        <taxon>Trematosphaeria</taxon>
    </lineage>
</organism>
<sequence length="161" mass="17706">MLSRGDSIPALRSWTRWTRYIARVSFQISTRLQFAVSSSGISSKNTGSHRARMHRSPNRKLLNGSGSTSSHHIVCSLNDKSKIPNARIHAPGRLIQDLACFFQEQGYLPISLEDITTVAQINTAGDAIEEVPSQAAGRLWRFEYLVPCEGLIEPGQSPSAA</sequence>
<gene>
    <name evidence="2" type="ORF">BU26DRAFT_515025</name>
</gene>
<accession>A0A6A6IZ18</accession>
<feature type="compositionally biased region" description="Basic residues" evidence="1">
    <location>
        <begin position="47"/>
        <end position="58"/>
    </location>
</feature>
<dbReference type="AlphaFoldDB" id="A0A6A6IZ18"/>
<reference evidence="2" key="1">
    <citation type="journal article" date="2020" name="Stud. Mycol.">
        <title>101 Dothideomycetes genomes: a test case for predicting lifestyles and emergence of pathogens.</title>
        <authorList>
            <person name="Haridas S."/>
            <person name="Albert R."/>
            <person name="Binder M."/>
            <person name="Bloem J."/>
            <person name="Labutti K."/>
            <person name="Salamov A."/>
            <person name="Andreopoulos B."/>
            <person name="Baker S."/>
            <person name="Barry K."/>
            <person name="Bills G."/>
            <person name="Bluhm B."/>
            <person name="Cannon C."/>
            <person name="Castanera R."/>
            <person name="Culley D."/>
            <person name="Daum C."/>
            <person name="Ezra D."/>
            <person name="Gonzalez J."/>
            <person name="Henrissat B."/>
            <person name="Kuo A."/>
            <person name="Liang C."/>
            <person name="Lipzen A."/>
            <person name="Lutzoni F."/>
            <person name="Magnuson J."/>
            <person name="Mondo S."/>
            <person name="Nolan M."/>
            <person name="Ohm R."/>
            <person name="Pangilinan J."/>
            <person name="Park H.-J."/>
            <person name="Ramirez L."/>
            <person name="Alfaro M."/>
            <person name="Sun H."/>
            <person name="Tritt A."/>
            <person name="Yoshinaga Y."/>
            <person name="Zwiers L.-H."/>
            <person name="Turgeon B."/>
            <person name="Goodwin S."/>
            <person name="Spatafora J."/>
            <person name="Crous P."/>
            <person name="Grigoriev I."/>
        </authorList>
    </citation>
    <scope>NUCLEOTIDE SEQUENCE</scope>
    <source>
        <strain evidence="2">CBS 122368</strain>
    </source>
</reference>
<dbReference type="Proteomes" id="UP000800094">
    <property type="component" value="Unassembled WGS sequence"/>
</dbReference>
<dbReference type="GeneID" id="54581297"/>
<protein>
    <submittedName>
        <fullName evidence="2">Uncharacterized protein</fullName>
    </submittedName>
</protein>
<evidence type="ECO:0000313" key="2">
    <source>
        <dbReference type="EMBL" id="KAF2255297.1"/>
    </source>
</evidence>
<dbReference type="EMBL" id="ML987190">
    <property type="protein sequence ID" value="KAF2255297.1"/>
    <property type="molecule type" value="Genomic_DNA"/>
</dbReference>
<proteinExistence type="predicted"/>
<feature type="region of interest" description="Disordered" evidence="1">
    <location>
        <begin position="40"/>
        <end position="69"/>
    </location>
</feature>
<dbReference type="RefSeq" id="XP_033690301.1">
    <property type="nucleotide sequence ID" value="XM_033827967.1"/>
</dbReference>
<evidence type="ECO:0000313" key="3">
    <source>
        <dbReference type="Proteomes" id="UP000800094"/>
    </source>
</evidence>
<name>A0A6A6IZ18_9PLEO</name>
<keyword evidence="3" id="KW-1185">Reference proteome</keyword>